<evidence type="ECO:0000313" key="2">
    <source>
        <dbReference type="Proteomes" id="UP000641646"/>
    </source>
</evidence>
<organism evidence="1 2">
    <name type="scientific">Aerosakkonema funiforme FACHB-1375</name>
    <dbReference type="NCBI Taxonomy" id="2949571"/>
    <lineage>
        <taxon>Bacteria</taxon>
        <taxon>Bacillati</taxon>
        <taxon>Cyanobacteriota</taxon>
        <taxon>Cyanophyceae</taxon>
        <taxon>Oscillatoriophycideae</taxon>
        <taxon>Aerosakkonematales</taxon>
        <taxon>Aerosakkonemataceae</taxon>
        <taxon>Aerosakkonema</taxon>
    </lineage>
</organism>
<accession>A0A926VH19</accession>
<name>A0A926VH19_9CYAN</name>
<reference evidence="1" key="1">
    <citation type="journal article" date="2015" name="ISME J.">
        <title>Draft Genome Sequence of Streptomyces incarnatus NRRL8089, which Produces the Nucleoside Antibiotic Sinefungin.</title>
        <authorList>
            <person name="Oshima K."/>
            <person name="Hattori M."/>
            <person name="Shimizu H."/>
            <person name="Fukuda K."/>
            <person name="Nemoto M."/>
            <person name="Inagaki K."/>
            <person name="Tamura T."/>
        </authorList>
    </citation>
    <scope>NUCLEOTIDE SEQUENCE</scope>
    <source>
        <strain evidence="1">FACHB-1375</strain>
    </source>
</reference>
<comment type="caution">
    <text evidence="1">The sequence shown here is derived from an EMBL/GenBank/DDBJ whole genome shotgun (WGS) entry which is preliminary data.</text>
</comment>
<dbReference type="EMBL" id="JACJPW010000038">
    <property type="protein sequence ID" value="MBD2182504.1"/>
    <property type="molecule type" value="Genomic_DNA"/>
</dbReference>
<reference evidence="1" key="2">
    <citation type="submission" date="2020-08" db="EMBL/GenBank/DDBJ databases">
        <authorList>
            <person name="Chen M."/>
            <person name="Teng W."/>
            <person name="Zhao L."/>
            <person name="Hu C."/>
            <person name="Zhou Y."/>
            <person name="Han B."/>
            <person name="Song L."/>
            <person name="Shu W."/>
        </authorList>
    </citation>
    <scope>NUCLEOTIDE SEQUENCE</scope>
    <source>
        <strain evidence="1">FACHB-1375</strain>
    </source>
</reference>
<keyword evidence="2" id="KW-1185">Reference proteome</keyword>
<protein>
    <submittedName>
        <fullName evidence="1">Uncharacterized protein</fullName>
    </submittedName>
</protein>
<dbReference type="RefSeq" id="WP_190465320.1">
    <property type="nucleotide sequence ID" value="NZ_JACJPW010000038.1"/>
</dbReference>
<sequence>MSAKTIPNGLPNPVLVIQDIIITNNTNINDMAELQYDRADCCAELRISSNSFIPFVLT</sequence>
<proteinExistence type="predicted"/>
<gene>
    <name evidence="1" type="ORF">H6G03_15605</name>
</gene>
<dbReference type="Proteomes" id="UP000641646">
    <property type="component" value="Unassembled WGS sequence"/>
</dbReference>
<dbReference type="AlphaFoldDB" id="A0A926VH19"/>
<evidence type="ECO:0000313" key="1">
    <source>
        <dbReference type="EMBL" id="MBD2182504.1"/>
    </source>
</evidence>